<organism evidence="2 3">
    <name type="scientific">Dactylellina haptotyla (strain CBS 200.50)</name>
    <name type="common">Nematode-trapping fungus</name>
    <name type="synonym">Monacrosporium haptotylum</name>
    <dbReference type="NCBI Taxonomy" id="1284197"/>
    <lineage>
        <taxon>Eukaryota</taxon>
        <taxon>Fungi</taxon>
        <taxon>Dikarya</taxon>
        <taxon>Ascomycota</taxon>
        <taxon>Pezizomycotina</taxon>
        <taxon>Orbiliomycetes</taxon>
        <taxon>Orbiliales</taxon>
        <taxon>Orbiliaceae</taxon>
        <taxon>Dactylellina</taxon>
    </lineage>
</organism>
<protein>
    <submittedName>
        <fullName evidence="2">Uncharacterized protein</fullName>
    </submittedName>
</protein>
<reference evidence="2 3" key="1">
    <citation type="journal article" date="2013" name="PLoS Genet.">
        <title>Genomic mechanisms accounting for the adaptation to parasitism in nematode-trapping fungi.</title>
        <authorList>
            <person name="Meerupati T."/>
            <person name="Andersson K.M."/>
            <person name="Friman E."/>
            <person name="Kumar D."/>
            <person name="Tunlid A."/>
            <person name="Ahren D."/>
        </authorList>
    </citation>
    <scope>NUCLEOTIDE SEQUENCE [LARGE SCALE GENOMIC DNA]</scope>
    <source>
        <strain evidence="2 3">CBS 200.50</strain>
    </source>
</reference>
<reference evidence="3" key="2">
    <citation type="submission" date="2013-04" db="EMBL/GenBank/DDBJ databases">
        <title>Genomic mechanisms accounting for the adaptation to parasitism in nematode-trapping fungi.</title>
        <authorList>
            <person name="Ahren D.G."/>
        </authorList>
    </citation>
    <scope>NUCLEOTIDE SEQUENCE [LARGE SCALE GENOMIC DNA]</scope>
    <source>
        <strain evidence="3">CBS 200.50</strain>
    </source>
</reference>
<feature type="compositionally biased region" description="Basic and acidic residues" evidence="1">
    <location>
        <begin position="958"/>
        <end position="968"/>
    </location>
</feature>
<dbReference type="OrthoDB" id="5345359at2759"/>
<proteinExistence type="predicted"/>
<keyword evidence="3" id="KW-1185">Reference proteome</keyword>
<evidence type="ECO:0000313" key="2">
    <source>
        <dbReference type="EMBL" id="EPS45377.1"/>
    </source>
</evidence>
<sequence>MMVAMTMLNPGIKSMVRNKLKLSRPEVGDEKLQEIWKALIGTDEISFCVTMLYSYRTHFRDAYISEIQYIGMQVGPAAHTSALLILERPENYGGTEPDTTGIDDGTKEGNSPRKGKGKGRETDKGKGKENSATSDGVPGSSKDSFIDLSNYEEVLDDLLSKSSRRGELAEHDRLRGESRLFQPEAEDLLPEYIGHNFRFDLSWSGGQLYPFQYLSEKINWREDNDLEKKIENNPTYRKVHLVQLLSGRRTRTILRTSSSEVDKHFAMWWSAEAFSSSHLVSSLYQSWSIGTNVHPRRELNIDGHGAQTHTPKSNLQFVTIWNIENVETLAILGHIYKMYGKNSEVYENPLTFRLEDFDQGDMYTWYGLLGIKEVQAIADMLSTFPRGMRGARITSIEVIFHSMFSDSAELESAVKRASIFLRLTPVIDEKEYREHIEGTALEMEYNIHELNRDLVGLEIDELMLPLQISLTTASIVRNPLQKVLEGRTVYKSSENPSYHQISALHRPSFLEVLQDSFEPLDALDLDYTYKLSMSSQEKHIILNSLSRPSESETSRQISNYILSRTMGKVLFSAWFSYEGWSKVQHLTFQDVSAETASWIKEYTDFNQEDINGVTTFNNDGNKRWAQMWDDFVQTIEGNTIRSLMEERKDMLVGASVEILQFGEYSASGSADEFFILVQFASEESWGEILLERVSDLDEPSGLTSGRDNGNVDKLIGLPLLPRVFDGDSVSVDELQSLFNRGVNSLLYQLEESYLRAICPDGDRYGWKGPSHPYDPAKDDELISRYEFTNKGDITCPGGDFLRLLGTMGFFSGLTGKTARADGVTKGFASGHIKPACTKLLAKTRKREDHQIEFAISPFKFGAVNILKGPKFPSDLRQQALSEFLREIIYAGWTHIHDTVDEHQIFLQSGADTPETRGLKLITFFQVNIETEQILNSWKSKIKIHHSQSPMRGFKGRSKSYEVGKRGSPDRKKIRKGGWYAIRTNLLSLHAGNPEVVWLEHDIQIVLSLLEVAAVIEMLRLFPNAVGQARIEQLIVRMTEDTDEAVIDLILGPIFPIPERLDEISDEIMIGGGDAPEGEEDEEDEDAPGSPEDMPE</sequence>
<dbReference type="AlphaFoldDB" id="S8CCL3"/>
<dbReference type="Proteomes" id="UP000015100">
    <property type="component" value="Unassembled WGS sequence"/>
</dbReference>
<feature type="compositionally biased region" description="Acidic residues" evidence="1">
    <location>
        <begin position="1075"/>
        <end position="1095"/>
    </location>
</feature>
<name>S8CCL3_DACHA</name>
<gene>
    <name evidence="2" type="ORF">H072_635</name>
</gene>
<feature type="compositionally biased region" description="Basic and acidic residues" evidence="1">
    <location>
        <begin position="118"/>
        <end position="129"/>
    </location>
</feature>
<feature type="region of interest" description="Disordered" evidence="1">
    <location>
        <begin position="1068"/>
        <end position="1095"/>
    </location>
</feature>
<comment type="caution">
    <text evidence="2">The sequence shown here is derived from an EMBL/GenBank/DDBJ whole genome shotgun (WGS) entry which is preliminary data.</text>
</comment>
<accession>S8CCL3</accession>
<dbReference type="EMBL" id="AQGS01000016">
    <property type="protein sequence ID" value="EPS45377.1"/>
    <property type="molecule type" value="Genomic_DNA"/>
</dbReference>
<dbReference type="HOGENOM" id="CLU_283995_0_0_1"/>
<evidence type="ECO:0000256" key="1">
    <source>
        <dbReference type="SAM" id="MobiDB-lite"/>
    </source>
</evidence>
<feature type="region of interest" description="Disordered" evidence="1">
    <location>
        <begin position="948"/>
        <end position="968"/>
    </location>
</feature>
<feature type="region of interest" description="Disordered" evidence="1">
    <location>
        <begin position="89"/>
        <end position="144"/>
    </location>
</feature>
<evidence type="ECO:0000313" key="3">
    <source>
        <dbReference type="Proteomes" id="UP000015100"/>
    </source>
</evidence>